<evidence type="ECO:0000256" key="4">
    <source>
        <dbReference type="ARBA" id="ARBA00022490"/>
    </source>
</evidence>
<evidence type="ECO:0000256" key="7">
    <source>
        <dbReference type="ARBA" id="ARBA00022917"/>
    </source>
</evidence>
<dbReference type="Proteomes" id="UP001623348">
    <property type="component" value="Unassembled WGS sequence"/>
</dbReference>
<evidence type="ECO:0000256" key="1">
    <source>
        <dbReference type="ARBA" id="ARBA00001947"/>
    </source>
</evidence>
<dbReference type="EMBL" id="BAAFJT010000022">
    <property type="protein sequence ID" value="GAB0199139.1"/>
    <property type="molecule type" value="Genomic_DNA"/>
</dbReference>
<dbReference type="GO" id="GO:0005737">
    <property type="term" value="C:cytoplasm"/>
    <property type="evidence" value="ECO:0007669"/>
    <property type="project" value="UniProtKB-SubCell"/>
</dbReference>
<organism evidence="9 10">
    <name type="scientific">Grus japonensis</name>
    <name type="common">Japanese crane</name>
    <name type="synonym">Red-crowned crane</name>
    <dbReference type="NCBI Taxonomy" id="30415"/>
    <lineage>
        <taxon>Eukaryota</taxon>
        <taxon>Metazoa</taxon>
        <taxon>Chordata</taxon>
        <taxon>Craniata</taxon>
        <taxon>Vertebrata</taxon>
        <taxon>Euteleostomi</taxon>
        <taxon>Archelosauria</taxon>
        <taxon>Archosauria</taxon>
        <taxon>Dinosauria</taxon>
        <taxon>Saurischia</taxon>
        <taxon>Theropoda</taxon>
        <taxon>Coelurosauria</taxon>
        <taxon>Aves</taxon>
        <taxon>Neognathae</taxon>
        <taxon>Neoaves</taxon>
        <taxon>Gruiformes</taxon>
        <taxon>Gruidae</taxon>
        <taxon>Grus</taxon>
    </lineage>
</organism>
<sequence length="411" mass="45461">MVFQCQRDSWARQFATRVVSCRAAELRPEGGGEPVRGFQPDDRGLIGDVPVLRVTRRGPEAVHFVQAALEPGAEVLLSLDWERRFDHMQQHSGQHLITAIAEQMFGFKTTSWELGRQRSVIELDTPSMTAEQVEALERSVNEKIRERVPVMVRELAADDPEIETVRSRGLPDDHAGPVRVVDIEGIDSNMCCGTHVSNLSDLQVIKLLGTEKGKKNKINLVFLAGNRVLKSVEQSHSTEKALTSLLKNGPGEHVEAVKRLQSSVKLLQKNNLNLLRDIAVLIARDFKSKPVQSQLFVLHRKEGDSEFMNIIANEIGTETRRALVILEQDPSLCPQETLLFLTVGDEKEAGLFLLAGPVEAVENLGPRVAELLGGKGAGKRGRFQGKATKMSRRGEVQALLQEFVSHGSPEA</sequence>
<comment type="cofactor">
    <cofactor evidence="1">
        <name>Zn(2+)</name>
        <dbReference type="ChEBI" id="CHEBI:29105"/>
    </cofactor>
</comment>
<dbReference type="PANTHER" id="PTHR43462">
    <property type="entry name" value="ALANYL-TRNA EDITING PROTEIN"/>
    <property type="match status" value="1"/>
</dbReference>
<keyword evidence="10" id="KW-1185">Reference proteome</keyword>
<dbReference type="InterPro" id="IPR012947">
    <property type="entry name" value="tRNA_SAD"/>
</dbReference>
<keyword evidence="4" id="KW-0963">Cytoplasm</keyword>
<feature type="domain" description="Threonyl/alanyl tRNA synthetase SAD" evidence="8">
    <location>
        <begin position="178"/>
        <end position="221"/>
    </location>
</feature>
<dbReference type="AlphaFoldDB" id="A0ABC9XN54"/>
<dbReference type="SUPFAM" id="SSF55186">
    <property type="entry name" value="ThrRS/AlaRS common domain"/>
    <property type="match status" value="1"/>
</dbReference>
<dbReference type="GO" id="GO:0006412">
    <property type="term" value="P:translation"/>
    <property type="evidence" value="ECO:0007669"/>
    <property type="project" value="UniProtKB-KW"/>
</dbReference>
<evidence type="ECO:0000259" key="8">
    <source>
        <dbReference type="SMART" id="SM00863"/>
    </source>
</evidence>
<keyword evidence="5" id="KW-0479">Metal-binding</keyword>
<evidence type="ECO:0000256" key="5">
    <source>
        <dbReference type="ARBA" id="ARBA00022723"/>
    </source>
</evidence>
<comment type="subcellular location">
    <subcellularLocation>
        <location evidence="2">Cytoplasm</location>
    </subcellularLocation>
</comment>
<evidence type="ECO:0000256" key="3">
    <source>
        <dbReference type="ARBA" id="ARBA00008429"/>
    </source>
</evidence>
<evidence type="ECO:0000313" key="10">
    <source>
        <dbReference type="Proteomes" id="UP001623348"/>
    </source>
</evidence>
<comment type="similarity">
    <text evidence="3">Belongs to the class-II aminoacyl-tRNA synthetase family. Alax-L subfamily.</text>
</comment>
<dbReference type="InterPro" id="IPR051335">
    <property type="entry name" value="Alanyl-tRNA_Editing_Enzymes"/>
</dbReference>
<dbReference type="GO" id="GO:0002161">
    <property type="term" value="F:aminoacyl-tRNA deacylase activity"/>
    <property type="evidence" value="ECO:0007669"/>
    <property type="project" value="UniProtKB-ARBA"/>
</dbReference>
<dbReference type="GO" id="GO:0046872">
    <property type="term" value="F:metal ion binding"/>
    <property type="evidence" value="ECO:0007669"/>
    <property type="project" value="UniProtKB-KW"/>
</dbReference>
<evidence type="ECO:0000313" key="9">
    <source>
        <dbReference type="EMBL" id="GAB0199139.1"/>
    </source>
</evidence>
<dbReference type="Pfam" id="PF07973">
    <property type="entry name" value="tRNA_SAD"/>
    <property type="match status" value="1"/>
</dbReference>
<dbReference type="Gene3D" id="3.30.980.10">
    <property type="entry name" value="Threonyl-trna Synthetase, Chain A, domain 2"/>
    <property type="match status" value="1"/>
</dbReference>
<evidence type="ECO:0000256" key="2">
    <source>
        <dbReference type="ARBA" id="ARBA00004496"/>
    </source>
</evidence>
<name>A0ABC9XN54_GRUJA</name>
<comment type="caution">
    <text evidence="9">The sequence shown here is derived from an EMBL/GenBank/DDBJ whole genome shotgun (WGS) entry which is preliminary data.</text>
</comment>
<keyword evidence="6" id="KW-0862">Zinc</keyword>
<dbReference type="PANTHER" id="PTHR43462:SF1">
    <property type="entry name" value="ALANYL-TRNA EDITING PROTEIN AARSD1"/>
    <property type="match status" value="1"/>
</dbReference>
<keyword evidence="7" id="KW-0648">Protein biosynthesis</keyword>
<dbReference type="FunFam" id="3.30.980.10:FF:000007">
    <property type="entry name" value="alanyl-tRNA editing protein Aarsd1"/>
    <property type="match status" value="1"/>
</dbReference>
<reference evidence="9 10" key="1">
    <citation type="submission" date="2024-06" db="EMBL/GenBank/DDBJ databases">
        <title>The draft genome of Grus japonensis, version 3.</title>
        <authorList>
            <person name="Nabeshima K."/>
            <person name="Suzuki S."/>
            <person name="Onuma M."/>
        </authorList>
    </citation>
    <scope>NUCLEOTIDE SEQUENCE [LARGE SCALE GENOMIC DNA]</scope>
    <source>
        <strain evidence="9 10">451A</strain>
    </source>
</reference>
<dbReference type="InterPro" id="IPR018163">
    <property type="entry name" value="Thr/Ala-tRNA-synth_IIc_edit"/>
</dbReference>
<evidence type="ECO:0000256" key="6">
    <source>
        <dbReference type="ARBA" id="ARBA00022833"/>
    </source>
</evidence>
<dbReference type="SMART" id="SM00863">
    <property type="entry name" value="tRNA_SAD"/>
    <property type="match status" value="1"/>
</dbReference>
<accession>A0ABC9XN54</accession>
<gene>
    <name evidence="9" type="ORF">GRJ2_002379300</name>
</gene>
<dbReference type="Gene3D" id="2.40.30.130">
    <property type="match status" value="1"/>
</dbReference>
<protein>
    <submittedName>
        <fullName evidence="9">Alanyl-tRNA editing protein Aarsd1</fullName>
    </submittedName>
</protein>
<proteinExistence type="inferred from homology"/>